<dbReference type="Proteomes" id="UP000676456">
    <property type="component" value="Unassembled WGS sequence"/>
</dbReference>
<feature type="compositionally biased region" description="Basic residues" evidence="1">
    <location>
        <begin position="77"/>
        <end position="89"/>
    </location>
</feature>
<reference evidence="4 5" key="1">
    <citation type="submission" date="2021-05" db="EMBL/GenBank/DDBJ databases">
        <title>Novel Bacillus species.</title>
        <authorList>
            <person name="Liu G."/>
        </authorList>
    </citation>
    <scope>NUCLEOTIDE SEQUENCE [LARGE SCALE GENOMIC DNA]</scope>
    <source>
        <strain evidence="4 5">FJAT-49682</strain>
    </source>
</reference>
<gene>
    <name evidence="4" type="ORF">KHA91_04655</name>
</gene>
<dbReference type="AlphaFoldDB" id="A0A942Z312"/>
<feature type="region of interest" description="Disordered" evidence="1">
    <location>
        <begin position="57"/>
        <end position="91"/>
    </location>
</feature>
<keyword evidence="5" id="KW-1185">Reference proteome</keyword>
<evidence type="ECO:0000256" key="1">
    <source>
        <dbReference type="SAM" id="MobiDB-lite"/>
    </source>
</evidence>
<name>A0A942Z312_9BACI</name>
<dbReference type="RefSeq" id="WP_213097016.1">
    <property type="nucleotide sequence ID" value="NZ_JAGYPH010000001.1"/>
</dbReference>
<dbReference type="Pfam" id="PF23159">
    <property type="entry name" value="WHD_Rok"/>
    <property type="match status" value="1"/>
</dbReference>
<evidence type="ECO:0000259" key="3">
    <source>
        <dbReference type="Pfam" id="PF26513"/>
    </source>
</evidence>
<dbReference type="Pfam" id="PF26513">
    <property type="entry name" value="Rok_N"/>
    <property type="match status" value="1"/>
</dbReference>
<evidence type="ECO:0000259" key="2">
    <source>
        <dbReference type="Pfam" id="PF23159"/>
    </source>
</evidence>
<comment type="caution">
    <text evidence="4">The sequence shown here is derived from an EMBL/GenBank/DDBJ whole genome shotgun (WGS) entry which is preliminary data.</text>
</comment>
<organism evidence="4 5">
    <name type="scientific">Lederbergia citrea</name>
    <dbReference type="NCBI Taxonomy" id="2833581"/>
    <lineage>
        <taxon>Bacteria</taxon>
        <taxon>Bacillati</taxon>
        <taxon>Bacillota</taxon>
        <taxon>Bacilli</taxon>
        <taxon>Bacillales</taxon>
        <taxon>Bacillaceae</taxon>
        <taxon>Lederbergia</taxon>
    </lineage>
</organism>
<evidence type="ECO:0000313" key="4">
    <source>
        <dbReference type="EMBL" id="MBS4222044.1"/>
    </source>
</evidence>
<dbReference type="InterPro" id="IPR056984">
    <property type="entry name" value="WH_Rok"/>
</dbReference>
<dbReference type="InterPro" id="IPR058971">
    <property type="entry name" value="Rok_N_oligomerisation"/>
</dbReference>
<feature type="domain" description="Rok N-terminal oligomerisation" evidence="3">
    <location>
        <begin position="1"/>
        <end position="41"/>
    </location>
</feature>
<sequence length="174" mass="20444">MFNERMALKMRLEQMNDAEERLLKELQKERGYIFNRLRELDEREKATDTSEQVHYLESTNSFIEGPTEDALADQSKTRKGRPSRRSKTTKMRESAIAIMKEHNSPIRGSELQKKIEDRTGFRIANMTTFMKTIEKADENIIKVGRGLYYYQQENQTIFLGQDLTDVVELNTKEL</sequence>
<protein>
    <submittedName>
        <fullName evidence="4">Competence protein ComK</fullName>
    </submittedName>
</protein>
<proteinExistence type="predicted"/>
<accession>A0A942Z312</accession>
<feature type="domain" description="Repressor Rok winged helix" evidence="2">
    <location>
        <begin position="92"/>
        <end position="148"/>
    </location>
</feature>
<evidence type="ECO:0000313" key="5">
    <source>
        <dbReference type="Proteomes" id="UP000676456"/>
    </source>
</evidence>
<dbReference type="EMBL" id="JAGYPN010000001">
    <property type="protein sequence ID" value="MBS4222044.1"/>
    <property type="molecule type" value="Genomic_DNA"/>
</dbReference>